<dbReference type="PROSITE" id="PS00455">
    <property type="entry name" value="AMP_BINDING"/>
    <property type="match status" value="1"/>
</dbReference>
<dbReference type="InterPro" id="IPR000873">
    <property type="entry name" value="AMP-dep_synth/lig_dom"/>
</dbReference>
<dbReference type="PANTHER" id="PTHR45527:SF10">
    <property type="entry name" value="PYOCHELIN SYNTHASE PCHF"/>
    <property type="match status" value="1"/>
</dbReference>
<dbReference type="InterPro" id="IPR009081">
    <property type="entry name" value="PP-bd_ACP"/>
</dbReference>
<dbReference type="Gene3D" id="3.30.300.30">
    <property type="match status" value="2"/>
</dbReference>
<dbReference type="PROSITE" id="PS50075">
    <property type="entry name" value="CARRIER"/>
    <property type="match status" value="1"/>
</dbReference>
<accession>A0A6L5I1N3</accession>
<dbReference type="InterPro" id="IPR045851">
    <property type="entry name" value="AMP-bd_C_sf"/>
</dbReference>
<comment type="caution">
    <text evidence="3">The sequence shown here is derived from an EMBL/GenBank/DDBJ whole genome shotgun (WGS) entry which is preliminary data.</text>
</comment>
<dbReference type="NCBIfam" id="TIGR01733">
    <property type="entry name" value="AA-adenyl-dom"/>
    <property type="match status" value="1"/>
</dbReference>
<feature type="non-terminal residue" evidence="3">
    <location>
        <position position="1"/>
    </location>
</feature>
<evidence type="ECO:0000256" key="1">
    <source>
        <dbReference type="ARBA" id="ARBA00022598"/>
    </source>
</evidence>
<proteinExistence type="predicted"/>
<evidence type="ECO:0000313" key="4">
    <source>
        <dbReference type="Proteomes" id="UP000478064"/>
    </source>
</evidence>
<dbReference type="Gene3D" id="3.40.50.1820">
    <property type="entry name" value="alpha/beta hydrolase"/>
    <property type="match status" value="1"/>
</dbReference>
<dbReference type="InterPro" id="IPR013217">
    <property type="entry name" value="Methyltransf_12"/>
</dbReference>
<dbReference type="InterPro" id="IPR020845">
    <property type="entry name" value="AMP-binding_CS"/>
</dbReference>
<dbReference type="InterPro" id="IPR036736">
    <property type="entry name" value="ACP-like_sf"/>
</dbReference>
<dbReference type="PRINTS" id="PR00154">
    <property type="entry name" value="AMPBINDING"/>
</dbReference>
<dbReference type="AlphaFoldDB" id="A0A6L5I1N3"/>
<dbReference type="Pfam" id="PF00501">
    <property type="entry name" value="AMP-binding"/>
    <property type="match status" value="1"/>
</dbReference>
<dbReference type="GO" id="GO:0016874">
    <property type="term" value="F:ligase activity"/>
    <property type="evidence" value="ECO:0007669"/>
    <property type="project" value="UniProtKB-KW"/>
</dbReference>
<dbReference type="Proteomes" id="UP000478064">
    <property type="component" value="Unassembled WGS sequence"/>
</dbReference>
<reference evidence="3 4" key="1">
    <citation type="submission" date="2019-10" db="EMBL/GenBank/DDBJ databases">
        <title>Evaluation of single-gene subtyping targets for Pseudomonas.</title>
        <authorList>
            <person name="Reichler S.J."/>
            <person name="Orsi R.H."/>
            <person name="Wiedmann M."/>
            <person name="Martin N.H."/>
            <person name="Murphy S.I."/>
        </authorList>
    </citation>
    <scope>NUCLEOTIDE SEQUENCE [LARGE SCALE GENOMIC DNA]</scope>
    <source>
        <strain evidence="3 4">FSL R10-1637</strain>
    </source>
</reference>
<dbReference type="InterPro" id="IPR020459">
    <property type="entry name" value="AMP-binding"/>
</dbReference>
<protein>
    <submittedName>
        <fullName evidence="3">Amino acid adenylation domain-containing protein</fullName>
    </submittedName>
</protein>
<dbReference type="InterPro" id="IPR029058">
    <property type="entry name" value="AB_hydrolase_fold"/>
</dbReference>
<dbReference type="GO" id="GO:0044550">
    <property type="term" value="P:secondary metabolite biosynthetic process"/>
    <property type="evidence" value="ECO:0007669"/>
    <property type="project" value="TreeGrafter"/>
</dbReference>
<gene>
    <name evidence="3" type="ORF">GHO27_28365</name>
</gene>
<dbReference type="EMBL" id="WIVU01000149">
    <property type="protein sequence ID" value="MQU09552.1"/>
    <property type="molecule type" value="Genomic_DNA"/>
</dbReference>
<dbReference type="CDD" id="cd02440">
    <property type="entry name" value="AdoMet_MTases"/>
    <property type="match status" value="1"/>
</dbReference>
<dbReference type="InterPro" id="IPR001031">
    <property type="entry name" value="Thioesterase"/>
</dbReference>
<dbReference type="SUPFAM" id="SSF56801">
    <property type="entry name" value="Acetyl-CoA synthetase-like"/>
    <property type="match status" value="1"/>
</dbReference>
<dbReference type="Gene3D" id="1.10.1200.10">
    <property type="entry name" value="ACP-like"/>
    <property type="match status" value="1"/>
</dbReference>
<keyword evidence="1" id="KW-0436">Ligase</keyword>
<feature type="domain" description="Carrier" evidence="2">
    <location>
        <begin position="808"/>
        <end position="889"/>
    </location>
</feature>
<dbReference type="InterPro" id="IPR042099">
    <property type="entry name" value="ANL_N_sf"/>
</dbReference>
<dbReference type="InterPro" id="IPR029063">
    <property type="entry name" value="SAM-dependent_MTases_sf"/>
</dbReference>
<dbReference type="Pfam" id="PF00550">
    <property type="entry name" value="PP-binding"/>
    <property type="match status" value="1"/>
</dbReference>
<name>A0A6L5I1N3_9PSED</name>
<dbReference type="SUPFAM" id="SSF53474">
    <property type="entry name" value="alpha/beta-Hydrolases"/>
    <property type="match status" value="1"/>
</dbReference>
<dbReference type="GO" id="GO:0005737">
    <property type="term" value="C:cytoplasm"/>
    <property type="evidence" value="ECO:0007669"/>
    <property type="project" value="TreeGrafter"/>
</dbReference>
<sequence>LDSSAPPARRDRVLASARVRHVLGQSAAQPHTELPDGLQWHAVDQLPSRTFAPAPGNPDDLAYVIYTSGSTGEPKGVMISHRAALNTIQDINRRMQVRAQDRMLGLAQLSFDLSVYDLFGPLAVGASLVLPDPARGADPSHWAELVQRHHVTLWNSVPAQLQMLAHYLHAEPRPLDSLRLALLSGDWIPLNLAPQLEQLLPQLALVALGGATEASIWSNLHPIKHIDPQWRSIPYGFPLANQGFRVLDRQWRDVPTWVPGDLYITGVGLAQGYLNDPVLSDARFLAHPLDGQRLYRTGDRGRYLPGAELEFLGREDGQVKIRGHRIELGEIDAALLACEGVDNAVSLVMEDGLHERSLSAFVTPAPCEPEALPGAPLLSAVNRYAQSQVGDFDQEQVRAYQEDFAAAALSSMLEVMVKAGLFHDACPQPGEPAILQALEVAPQHHWLVRRWLGALCEAGWLAREPEGLRLLREPQAPALIWGRVEQAIGAGLCSQTLLDYQLEHVRLLPQLLKGQVNPFDLLFPKGCQDLALQLYGSDAVSRYNNHSIAALINRLATHFEGDGAMRILEIGAGTGATSTPVIELLDGLDVDYRFTDMTAFFLSGAKERFAHLPWVRYGVLDIDQDYRAQGLASQSADVVLCAGMLNSVQNIDSALARIVELLSPGGWLVFSEPTGEWAPILLTQGFMMTPVGGDHDHGRSGLCNADLWQARITALGGECLPLLPDADHPLAALGMQVFAARFKAGARRVSVDSLRSALAQRLPDYMMPAQLQVVDRLPLTANGKVDRKTLALWRPAADAHADTGHDSHALDPLSATLCEVWAQALGLSRLGVNDNFYEKGADSLILARVAGQLREQMPLARAFSYDTLLRQMLNEPTVGALARLLNDEAAPTPETPDAGPSRRSANSNALLVPFGGGEQGPVRVMFHAALGTLDYFQHLGRALAEQQAGPVIGFAVADTEQYLALEPSRLIESVAQDYADRLIAEGHQRFQLIGYCLGGLLATEVARRLLERGLEVVDLSLIDSIPMFIDTDEELAYEAIFVPNLNLDPVKTVFGQHIEDYDVYRAIELLMDRDNRRVPAGAMAALSGDAGLDALALAVRQQSARSQDERLAD</sequence>
<feature type="non-terminal residue" evidence="3">
    <location>
        <position position="1113"/>
    </location>
</feature>
<dbReference type="Pfam" id="PF08242">
    <property type="entry name" value="Methyltransf_12"/>
    <property type="match status" value="1"/>
</dbReference>
<dbReference type="PANTHER" id="PTHR45527">
    <property type="entry name" value="NONRIBOSOMAL PEPTIDE SYNTHETASE"/>
    <property type="match status" value="1"/>
</dbReference>
<dbReference type="SUPFAM" id="SSF53335">
    <property type="entry name" value="S-adenosyl-L-methionine-dependent methyltransferases"/>
    <property type="match status" value="1"/>
</dbReference>
<evidence type="ECO:0000313" key="3">
    <source>
        <dbReference type="EMBL" id="MQU09552.1"/>
    </source>
</evidence>
<dbReference type="GO" id="GO:0031177">
    <property type="term" value="F:phosphopantetheine binding"/>
    <property type="evidence" value="ECO:0007669"/>
    <property type="project" value="TreeGrafter"/>
</dbReference>
<evidence type="ECO:0000259" key="2">
    <source>
        <dbReference type="PROSITE" id="PS50075"/>
    </source>
</evidence>
<dbReference type="RefSeq" id="WP_153376340.1">
    <property type="nucleotide sequence ID" value="NZ_WIVU01000149.1"/>
</dbReference>
<dbReference type="SUPFAM" id="SSF47336">
    <property type="entry name" value="ACP-like"/>
    <property type="match status" value="1"/>
</dbReference>
<dbReference type="GO" id="GO:0043041">
    <property type="term" value="P:amino acid activation for nonribosomal peptide biosynthetic process"/>
    <property type="evidence" value="ECO:0007669"/>
    <property type="project" value="TreeGrafter"/>
</dbReference>
<dbReference type="Gene3D" id="3.40.50.12780">
    <property type="entry name" value="N-terminal domain of ligase-like"/>
    <property type="match status" value="1"/>
</dbReference>
<dbReference type="InterPro" id="IPR010071">
    <property type="entry name" value="AA_adenyl_dom"/>
</dbReference>
<dbReference type="Pfam" id="PF00975">
    <property type="entry name" value="Thioesterase"/>
    <property type="match status" value="1"/>
</dbReference>
<dbReference type="Gene3D" id="3.40.50.150">
    <property type="entry name" value="Vaccinia Virus protein VP39"/>
    <property type="match status" value="1"/>
</dbReference>
<organism evidence="3 4">
    <name type="scientific">Pseudomonas helleri</name>
    <dbReference type="NCBI Taxonomy" id="1608996"/>
    <lineage>
        <taxon>Bacteria</taxon>
        <taxon>Pseudomonadati</taxon>
        <taxon>Pseudomonadota</taxon>
        <taxon>Gammaproteobacteria</taxon>
        <taxon>Pseudomonadales</taxon>
        <taxon>Pseudomonadaceae</taxon>
        <taxon>Pseudomonas</taxon>
    </lineage>
</organism>